<dbReference type="RefSeq" id="WP_012345090.1">
    <property type="nucleotide sequence ID" value="NC_010524.1"/>
</dbReference>
<dbReference type="KEGG" id="lch:Lcho_0053"/>
<dbReference type="OrthoDB" id="5511088at2"/>
<sequence precursor="true">MLNKNSQQIMPVRVRTSWRRPIRTVATACTWLALAVAAQAGMDGGGGSSRKTDTGHDGSQAARSSESARSEHSRGNWQGRPMAQWVPTFWRWFFSVPASVGATDTTGVQCGLHQEGPVWFLSAPLGGQGPFERTCTVPRGKAIFTPVATFLNDYPCPDPTFKPAAGQSLDDFLGSGLVDIIDSFTLLEASLNHRPIKVLRLTTRTFGFTGAVDWKGIDQCITGSPQSGLSDGYFVAIEPLPPGTHELRVKSFSSFFGLTEGTFKLEVR</sequence>
<dbReference type="HOGENOM" id="CLU_1037451_0_0_4"/>
<evidence type="ECO:0000313" key="3">
    <source>
        <dbReference type="EMBL" id="ACB32328.1"/>
    </source>
</evidence>
<keyword evidence="2" id="KW-0732">Signal</keyword>
<evidence type="ECO:0000256" key="1">
    <source>
        <dbReference type="SAM" id="MobiDB-lite"/>
    </source>
</evidence>
<proteinExistence type="predicted"/>
<keyword evidence="4" id="KW-1185">Reference proteome</keyword>
<feature type="region of interest" description="Disordered" evidence="1">
    <location>
        <begin position="42"/>
        <end position="79"/>
    </location>
</feature>
<feature type="signal peptide" evidence="2">
    <location>
        <begin position="1"/>
        <end position="40"/>
    </location>
</feature>
<organism evidence="3 4">
    <name type="scientific">Leptothrix cholodnii (strain ATCC 51168 / LMG 8142 / SP-6)</name>
    <name type="common">Leptothrix discophora (strain SP-6)</name>
    <dbReference type="NCBI Taxonomy" id="395495"/>
    <lineage>
        <taxon>Bacteria</taxon>
        <taxon>Pseudomonadati</taxon>
        <taxon>Pseudomonadota</taxon>
        <taxon>Betaproteobacteria</taxon>
        <taxon>Burkholderiales</taxon>
        <taxon>Sphaerotilaceae</taxon>
        <taxon>Leptothrix</taxon>
    </lineage>
</organism>
<protein>
    <submittedName>
        <fullName evidence="3">Uncharacterized protein</fullName>
    </submittedName>
</protein>
<dbReference type="Proteomes" id="UP000001693">
    <property type="component" value="Chromosome"/>
</dbReference>
<name>B1Y5Y1_LEPCP</name>
<reference evidence="3 4" key="1">
    <citation type="submission" date="2008-03" db="EMBL/GenBank/DDBJ databases">
        <title>Complete sequence of Leptothrix cholodnii SP-6.</title>
        <authorList>
            <consortium name="US DOE Joint Genome Institute"/>
            <person name="Copeland A."/>
            <person name="Lucas S."/>
            <person name="Lapidus A."/>
            <person name="Glavina del Rio T."/>
            <person name="Dalin E."/>
            <person name="Tice H."/>
            <person name="Bruce D."/>
            <person name="Goodwin L."/>
            <person name="Pitluck S."/>
            <person name="Chertkov O."/>
            <person name="Brettin T."/>
            <person name="Detter J.C."/>
            <person name="Han C."/>
            <person name="Kuske C.R."/>
            <person name="Schmutz J."/>
            <person name="Larimer F."/>
            <person name="Land M."/>
            <person name="Hauser L."/>
            <person name="Kyrpides N."/>
            <person name="Lykidis A."/>
            <person name="Emerson D."/>
            <person name="Richardson P."/>
        </authorList>
    </citation>
    <scope>NUCLEOTIDE SEQUENCE [LARGE SCALE GENOMIC DNA]</scope>
    <source>
        <strain evidence="4">ATCC 51168 / LMG 8142 / SP-6</strain>
    </source>
</reference>
<gene>
    <name evidence="3" type="ordered locus">Lcho_0053</name>
</gene>
<dbReference type="AlphaFoldDB" id="B1Y5Y1"/>
<evidence type="ECO:0000256" key="2">
    <source>
        <dbReference type="SAM" id="SignalP"/>
    </source>
</evidence>
<accession>B1Y5Y1</accession>
<dbReference type="EMBL" id="CP001013">
    <property type="protein sequence ID" value="ACB32328.1"/>
    <property type="molecule type" value="Genomic_DNA"/>
</dbReference>
<dbReference type="eggNOG" id="ENOG5032XW0">
    <property type="taxonomic scope" value="Bacteria"/>
</dbReference>
<feature type="chain" id="PRO_5002773368" evidence="2">
    <location>
        <begin position="41"/>
        <end position="268"/>
    </location>
</feature>
<evidence type="ECO:0000313" key="4">
    <source>
        <dbReference type="Proteomes" id="UP000001693"/>
    </source>
</evidence>